<keyword evidence="1" id="KW-1133">Transmembrane helix</keyword>
<gene>
    <name evidence="2" type="ORF">I2456_21505</name>
</gene>
<organism evidence="2 3">
    <name type="scientific">Mycobacterium kubicae</name>
    <dbReference type="NCBI Taxonomy" id="120959"/>
    <lineage>
        <taxon>Bacteria</taxon>
        <taxon>Bacillati</taxon>
        <taxon>Actinomycetota</taxon>
        <taxon>Actinomycetes</taxon>
        <taxon>Mycobacteriales</taxon>
        <taxon>Mycobacteriaceae</taxon>
        <taxon>Mycobacterium</taxon>
        <taxon>Mycobacterium simiae complex</taxon>
    </lineage>
</organism>
<feature type="transmembrane region" description="Helical" evidence="1">
    <location>
        <begin position="46"/>
        <end position="75"/>
    </location>
</feature>
<feature type="transmembrane region" description="Helical" evidence="1">
    <location>
        <begin position="6"/>
        <end position="26"/>
    </location>
</feature>
<dbReference type="RefSeq" id="WP_139823274.1">
    <property type="nucleotide sequence ID" value="NZ_CP065047.1"/>
</dbReference>
<dbReference type="AlphaFoldDB" id="A0AAX1J663"/>
<evidence type="ECO:0000313" key="2">
    <source>
        <dbReference type="EMBL" id="QPI36978.1"/>
    </source>
</evidence>
<evidence type="ECO:0000256" key="1">
    <source>
        <dbReference type="SAM" id="Phobius"/>
    </source>
</evidence>
<evidence type="ECO:0008006" key="4">
    <source>
        <dbReference type="Google" id="ProtNLM"/>
    </source>
</evidence>
<evidence type="ECO:0000313" key="3">
    <source>
        <dbReference type="Proteomes" id="UP000663583"/>
    </source>
</evidence>
<name>A0AAX1J663_9MYCO</name>
<dbReference type="Proteomes" id="UP000663583">
    <property type="component" value="Chromosome"/>
</dbReference>
<reference evidence="2" key="1">
    <citation type="submission" date="2020-11" db="EMBL/GenBank/DDBJ databases">
        <title>Intraspecies plasmid and genomic variation of Mycobacterium kubicae revealed by the complete genome sequences of two clinical isolates.</title>
        <authorList>
            <person name="Hendrix J.R."/>
            <person name="Epperson L.E."/>
            <person name="Honda J.R."/>
            <person name="Strong M."/>
        </authorList>
    </citation>
    <scope>NUCLEOTIDE SEQUENCE</scope>
    <source>
        <strain evidence="2">JCM 13573</strain>
    </source>
</reference>
<sequence>MVMLLWSLLIASGVGGIVLVGIWLVFRLSVSRLRGRTAKTTTEEKLQVYTFLLSAAQSVIAIAGIVIGTFFGVYIPTKLDQDNSRRQMRATCFAAIISLRKTITIVKQGYTIAPLDRDQRLADWESLRTELDNVSFGCHEISLGAPSANTSLQQLRKRFTEAEKASESPNPDMSYINGVADWSLNALSELQADR</sequence>
<accession>A0AAX1J663</accession>
<keyword evidence="1" id="KW-0472">Membrane</keyword>
<proteinExistence type="predicted"/>
<protein>
    <recommendedName>
        <fullName evidence="4">DUF4239 domain-containing protein</fullName>
    </recommendedName>
</protein>
<keyword evidence="1" id="KW-0812">Transmembrane</keyword>
<dbReference type="EMBL" id="CP065047">
    <property type="protein sequence ID" value="QPI36978.1"/>
    <property type="molecule type" value="Genomic_DNA"/>
</dbReference>
<dbReference type="KEGG" id="mku:I2456_21505"/>